<evidence type="ECO:0000313" key="2">
    <source>
        <dbReference type="EMBL" id="KAA9089456.1"/>
    </source>
</evidence>
<dbReference type="InterPro" id="IPR025447">
    <property type="entry name" value="DUF4192"/>
</dbReference>
<reference evidence="3" key="1">
    <citation type="submission" date="2019-09" db="EMBL/GenBank/DDBJ databases">
        <title>Mumia zhuanghuii sp. nov. isolated from the intestinal contents of plateau pika (Ochotona curzoniae) in the Qinghai-Tibet plateau of China.</title>
        <authorList>
            <person name="Tian Z."/>
        </authorList>
    </citation>
    <scope>NUCLEOTIDE SEQUENCE [LARGE SCALE GENOMIC DNA]</scope>
    <source>
        <strain evidence="3">DSM 25564</strain>
    </source>
</reference>
<protein>
    <submittedName>
        <fullName evidence="2">DUF4192 family protein</fullName>
    </submittedName>
</protein>
<dbReference type="OrthoDB" id="4954868at2"/>
<dbReference type="EMBL" id="VYRZ01000001">
    <property type="protein sequence ID" value="KAA9089456.1"/>
    <property type="molecule type" value="Genomic_DNA"/>
</dbReference>
<proteinExistence type="predicted"/>
<comment type="caution">
    <text evidence="2">The sequence shown here is derived from an EMBL/GenBank/DDBJ whole genome shotgun (WGS) entry which is preliminary data.</text>
</comment>
<sequence length="390" mass="41270">MTTTVSAAGAAHFLSLVPLMLGFTPTDSLVIVPFAGSTSLGALRVDLAEDEDRDLGSRASTVLGMVCRIPDATGLAAIAYSPRSAAAALPGAPQLREIRLAAEACGIRVVDLLTVASDGWGSHLGPETPARGRPLREIDAARRGDAVARRAAARRPPRGDQASGSRLPGYSSPDRRAVAAALESVNVAAEAVRGILSLSGGGIAPTALATVLELDDPPELFENALDLALPGVAPADLHSSDPDLLRIALLIWCLARPSLRDIALVQWVLGRDGGDDALVAQQGWEDGEAYPEHLAAVVWGDGERPDPVRLERALELVRHLASLAGRAERPGPLALCAWLSWALGRSTHADRYARRALEIDPDHGLAEIILTFVQNGHLPDWAFRARRTVR</sequence>
<dbReference type="Pfam" id="PF13830">
    <property type="entry name" value="DUF4192"/>
    <property type="match status" value="1"/>
</dbReference>
<gene>
    <name evidence="2" type="ORF">F6B42_02960</name>
</gene>
<dbReference type="Proteomes" id="UP000327039">
    <property type="component" value="Unassembled WGS sequence"/>
</dbReference>
<feature type="region of interest" description="Disordered" evidence="1">
    <location>
        <begin position="146"/>
        <end position="171"/>
    </location>
</feature>
<dbReference type="AlphaFoldDB" id="A0A5J5IW19"/>
<organism evidence="2 3">
    <name type="scientific">Microbacterium radiodurans</name>
    <dbReference type="NCBI Taxonomy" id="661398"/>
    <lineage>
        <taxon>Bacteria</taxon>
        <taxon>Bacillati</taxon>
        <taxon>Actinomycetota</taxon>
        <taxon>Actinomycetes</taxon>
        <taxon>Micrococcales</taxon>
        <taxon>Microbacteriaceae</taxon>
        <taxon>Microbacterium</taxon>
    </lineage>
</organism>
<accession>A0A5J5IW19</accession>
<name>A0A5J5IW19_9MICO</name>
<evidence type="ECO:0000313" key="3">
    <source>
        <dbReference type="Proteomes" id="UP000327039"/>
    </source>
</evidence>
<keyword evidence="3" id="KW-1185">Reference proteome</keyword>
<evidence type="ECO:0000256" key="1">
    <source>
        <dbReference type="SAM" id="MobiDB-lite"/>
    </source>
</evidence>
<dbReference type="RefSeq" id="WP_150418088.1">
    <property type="nucleotide sequence ID" value="NZ_VYRZ01000001.1"/>
</dbReference>